<dbReference type="EMBL" id="LNQE01001015">
    <property type="protein sequence ID" value="KUG21847.1"/>
    <property type="molecule type" value="Genomic_DNA"/>
</dbReference>
<dbReference type="InterPro" id="IPR048792">
    <property type="entry name" value="CarD_C"/>
</dbReference>
<dbReference type="SUPFAM" id="SSF141259">
    <property type="entry name" value="CarD-like"/>
    <property type="match status" value="1"/>
</dbReference>
<dbReference type="AlphaFoldDB" id="A0A0W8FLU9"/>
<dbReference type="Pfam" id="PF02559">
    <property type="entry name" value="CarD_TRCF_RID"/>
    <property type="match status" value="1"/>
</dbReference>
<dbReference type="GO" id="GO:0009303">
    <property type="term" value="P:rRNA transcription"/>
    <property type="evidence" value="ECO:0007669"/>
    <property type="project" value="TreeGrafter"/>
</dbReference>
<feature type="domain" description="CarD-like/TRCF RNAP-interacting" evidence="1">
    <location>
        <begin position="9"/>
        <end position="120"/>
    </location>
</feature>
<organism evidence="2">
    <name type="scientific">hydrocarbon metagenome</name>
    <dbReference type="NCBI Taxonomy" id="938273"/>
    <lineage>
        <taxon>unclassified sequences</taxon>
        <taxon>metagenomes</taxon>
        <taxon>ecological metagenomes</taxon>
    </lineage>
</organism>
<dbReference type="InterPro" id="IPR052531">
    <property type="entry name" value="CarD-like_regulator"/>
</dbReference>
<dbReference type="Gene3D" id="1.20.58.1290">
    <property type="entry name" value="CarD-like, C-terminal domain"/>
    <property type="match status" value="1"/>
</dbReference>
<accession>A0A0W8FLU9</accession>
<reference evidence="2" key="1">
    <citation type="journal article" date="2015" name="Proc. Natl. Acad. Sci. U.S.A.">
        <title>Networks of energetic and metabolic interactions define dynamics in microbial communities.</title>
        <authorList>
            <person name="Embree M."/>
            <person name="Liu J.K."/>
            <person name="Al-Bassam M.M."/>
            <person name="Zengler K."/>
        </authorList>
    </citation>
    <scope>NUCLEOTIDE SEQUENCE</scope>
</reference>
<gene>
    <name evidence="2" type="ORF">ASZ90_008386</name>
</gene>
<evidence type="ECO:0000313" key="2">
    <source>
        <dbReference type="EMBL" id="KUG21847.1"/>
    </source>
</evidence>
<dbReference type="PANTHER" id="PTHR38447">
    <property type="entry name" value="TRANSCRIPTION FACTOR YDEB-RELATED"/>
    <property type="match status" value="1"/>
</dbReference>
<dbReference type="InterPro" id="IPR042215">
    <property type="entry name" value="CarD-like_C"/>
</dbReference>
<protein>
    <submittedName>
        <fullName evidence="2">Card-like transcriptional regulator</fullName>
    </submittedName>
</protein>
<dbReference type="InterPro" id="IPR036101">
    <property type="entry name" value="CarD-like/TRCF_RID_sf"/>
</dbReference>
<dbReference type="PANTHER" id="PTHR38447:SF1">
    <property type="entry name" value="RNA POLYMERASE-BINDING TRANSCRIPTION FACTOR CARD"/>
    <property type="match status" value="1"/>
</dbReference>
<comment type="caution">
    <text evidence="2">The sequence shown here is derived from an EMBL/GenBank/DDBJ whole genome shotgun (WGS) entry which is preliminary data.</text>
</comment>
<dbReference type="Gene3D" id="2.40.10.170">
    <property type="match status" value="1"/>
</dbReference>
<dbReference type="InterPro" id="IPR003711">
    <property type="entry name" value="CarD-like/TRCF_RID"/>
</dbReference>
<sequence length="169" mass="19530">MERQAKKKMFKVGDLAVYPAHGVGVIEAIENREVMGKKQPFYVMKIMGNGMKIMIPMMSVKAVGLREIILEKEIPKVYEILRNKDVTIDKQTWNKRYKEYLERIKTGSVFEIASVLRDLFILKSDKNLSFGERKMMDTAKNLLVKEISVATNAQESEVEHNLQMIFTVQ</sequence>
<dbReference type="SMART" id="SM01058">
    <property type="entry name" value="CarD_TRCF"/>
    <property type="match status" value="1"/>
</dbReference>
<name>A0A0W8FLU9_9ZZZZ</name>
<proteinExistence type="predicted"/>
<dbReference type="Pfam" id="PF21095">
    <property type="entry name" value="CarD_C"/>
    <property type="match status" value="1"/>
</dbReference>
<evidence type="ECO:0000259" key="1">
    <source>
        <dbReference type="SMART" id="SM01058"/>
    </source>
</evidence>